<evidence type="ECO:0000259" key="3">
    <source>
        <dbReference type="PROSITE" id="PS50118"/>
    </source>
</evidence>
<dbReference type="AlphaFoldDB" id="A0A9P0DEY8"/>
<reference evidence="4" key="1">
    <citation type="submission" date="2022-01" db="EMBL/GenBank/DDBJ databases">
        <authorList>
            <person name="King R."/>
        </authorList>
    </citation>
    <scope>NUCLEOTIDE SEQUENCE</scope>
</reference>
<evidence type="ECO:0000256" key="2">
    <source>
        <dbReference type="SAM" id="MobiDB-lite"/>
    </source>
</evidence>
<feature type="compositionally biased region" description="Basic residues" evidence="2">
    <location>
        <begin position="156"/>
        <end position="190"/>
    </location>
</feature>
<feature type="region of interest" description="Disordered" evidence="2">
    <location>
        <begin position="116"/>
        <end position="190"/>
    </location>
</feature>
<name>A0A9P0DEY8_9CUCU</name>
<dbReference type="Gene3D" id="1.10.30.10">
    <property type="entry name" value="High mobility group box domain"/>
    <property type="match status" value="1"/>
</dbReference>
<dbReference type="GO" id="GO:0005634">
    <property type="term" value="C:nucleus"/>
    <property type="evidence" value="ECO:0007669"/>
    <property type="project" value="UniProtKB-UniRule"/>
</dbReference>
<feature type="compositionally biased region" description="Basic residues" evidence="2">
    <location>
        <begin position="124"/>
        <end position="138"/>
    </location>
</feature>
<dbReference type="EMBL" id="OU892281">
    <property type="protein sequence ID" value="CAH1130780.1"/>
    <property type="molecule type" value="Genomic_DNA"/>
</dbReference>
<organism evidence="4 5">
    <name type="scientific">Ceutorhynchus assimilis</name>
    <name type="common">cabbage seed weevil</name>
    <dbReference type="NCBI Taxonomy" id="467358"/>
    <lineage>
        <taxon>Eukaryota</taxon>
        <taxon>Metazoa</taxon>
        <taxon>Ecdysozoa</taxon>
        <taxon>Arthropoda</taxon>
        <taxon>Hexapoda</taxon>
        <taxon>Insecta</taxon>
        <taxon>Pterygota</taxon>
        <taxon>Neoptera</taxon>
        <taxon>Endopterygota</taxon>
        <taxon>Coleoptera</taxon>
        <taxon>Polyphaga</taxon>
        <taxon>Cucujiformia</taxon>
        <taxon>Curculionidae</taxon>
        <taxon>Ceutorhynchinae</taxon>
        <taxon>Ceutorhynchus</taxon>
    </lineage>
</organism>
<dbReference type="OrthoDB" id="7675944at2759"/>
<feature type="domain" description="HMG box" evidence="3">
    <location>
        <begin position="72"/>
        <end position="136"/>
    </location>
</feature>
<dbReference type="SMART" id="SM00398">
    <property type="entry name" value="HMG"/>
    <property type="match status" value="1"/>
</dbReference>
<evidence type="ECO:0000313" key="4">
    <source>
        <dbReference type="EMBL" id="CAH1130780.1"/>
    </source>
</evidence>
<dbReference type="Pfam" id="PF00505">
    <property type="entry name" value="HMG_box"/>
    <property type="match status" value="1"/>
</dbReference>
<keyword evidence="1" id="KW-0539">Nucleus</keyword>
<feature type="DNA-binding region" description="HMG box" evidence="1">
    <location>
        <begin position="72"/>
        <end position="136"/>
    </location>
</feature>
<keyword evidence="1" id="KW-0238">DNA-binding</keyword>
<evidence type="ECO:0000256" key="1">
    <source>
        <dbReference type="PROSITE-ProRule" id="PRU00267"/>
    </source>
</evidence>
<keyword evidence="5" id="KW-1185">Reference proteome</keyword>
<dbReference type="SUPFAM" id="SSF47095">
    <property type="entry name" value="HMG-box"/>
    <property type="match status" value="1"/>
</dbReference>
<evidence type="ECO:0000313" key="5">
    <source>
        <dbReference type="Proteomes" id="UP001152799"/>
    </source>
</evidence>
<protein>
    <recommendedName>
        <fullName evidence="3">HMG box domain-containing protein</fullName>
    </recommendedName>
</protein>
<feature type="compositionally biased region" description="Basic and acidic residues" evidence="2">
    <location>
        <begin position="44"/>
        <end position="55"/>
    </location>
</feature>
<feature type="region of interest" description="Disordered" evidence="2">
    <location>
        <begin position="31"/>
        <end position="65"/>
    </location>
</feature>
<dbReference type="PROSITE" id="PS50118">
    <property type="entry name" value="HMG_BOX_2"/>
    <property type="match status" value="1"/>
</dbReference>
<sequence>MTNIKNFFCKISEPQFSHFFRENSIFDMPKRRSGVSNNVQEQKSCPDENPKREQNNNRGVVKSEPSKMIRIGRVTRNPFLNFLREVRKKCSGMGVLEISVKAGELWRKMSRNEKEPFLQMARQAPRRRRRRRRRHRMHRYETDDEGSGSSTECFTKPRRRTRKSRSRSIHKKSRSKSRVKKIRSKSCKKY</sequence>
<dbReference type="GO" id="GO:0003677">
    <property type="term" value="F:DNA binding"/>
    <property type="evidence" value="ECO:0007669"/>
    <property type="project" value="UniProtKB-UniRule"/>
</dbReference>
<proteinExistence type="predicted"/>
<dbReference type="InterPro" id="IPR009071">
    <property type="entry name" value="HMG_box_dom"/>
</dbReference>
<dbReference type="CDD" id="cd00084">
    <property type="entry name" value="HMG-box_SF"/>
    <property type="match status" value="1"/>
</dbReference>
<dbReference type="InterPro" id="IPR036910">
    <property type="entry name" value="HMG_box_dom_sf"/>
</dbReference>
<accession>A0A9P0DEY8</accession>
<dbReference type="Proteomes" id="UP001152799">
    <property type="component" value="Chromosome 5"/>
</dbReference>
<feature type="compositionally biased region" description="Polar residues" evidence="2">
    <location>
        <begin position="34"/>
        <end position="43"/>
    </location>
</feature>
<gene>
    <name evidence="4" type="ORF">CEUTPL_LOCUS9385</name>
</gene>